<gene>
    <name evidence="1" type="ORF">BGZ99_002329</name>
</gene>
<accession>A0A9P6R0I6</accession>
<dbReference type="Proteomes" id="UP000738325">
    <property type="component" value="Unassembled WGS sequence"/>
</dbReference>
<evidence type="ECO:0000313" key="2">
    <source>
        <dbReference type="Proteomes" id="UP000738325"/>
    </source>
</evidence>
<proteinExistence type="predicted"/>
<organism evidence="1 2">
    <name type="scientific">Dissophora globulifera</name>
    <dbReference type="NCBI Taxonomy" id="979702"/>
    <lineage>
        <taxon>Eukaryota</taxon>
        <taxon>Fungi</taxon>
        <taxon>Fungi incertae sedis</taxon>
        <taxon>Mucoromycota</taxon>
        <taxon>Mortierellomycotina</taxon>
        <taxon>Mortierellomycetes</taxon>
        <taxon>Mortierellales</taxon>
        <taxon>Mortierellaceae</taxon>
        <taxon>Dissophora</taxon>
    </lineage>
</organism>
<protein>
    <submittedName>
        <fullName evidence="1">Uncharacterized protein</fullName>
    </submittedName>
</protein>
<name>A0A9P6R0I6_9FUNG</name>
<comment type="caution">
    <text evidence="1">The sequence shown here is derived from an EMBL/GenBank/DDBJ whole genome shotgun (WGS) entry which is preliminary data.</text>
</comment>
<dbReference type="AlphaFoldDB" id="A0A9P6R0I6"/>
<sequence>RYLTLELRDEVEQQTDRTICELNVMLEKAAVTGVSVLLDESGGDGSGGVEGNVLRGENRVTHRLDTIDWYPLLKLRIH</sequence>
<dbReference type="EMBL" id="JAAAIP010001689">
    <property type="protein sequence ID" value="KAG0304628.1"/>
    <property type="molecule type" value="Genomic_DNA"/>
</dbReference>
<evidence type="ECO:0000313" key="1">
    <source>
        <dbReference type="EMBL" id="KAG0304628.1"/>
    </source>
</evidence>
<keyword evidence="2" id="KW-1185">Reference proteome</keyword>
<feature type="non-terminal residue" evidence="1">
    <location>
        <position position="1"/>
    </location>
</feature>
<reference evidence="1" key="1">
    <citation type="journal article" date="2020" name="Fungal Divers.">
        <title>Resolving the Mortierellaceae phylogeny through synthesis of multi-gene phylogenetics and phylogenomics.</title>
        <authorList>
            <person name="Vandepol N."/>
            <person name="Liber J."/>
            <person name="Desiro A."/>
            <person name="Na H."/>
            <person name="Kennedy M."/>
            <person name="Barry K."/>
            <person name="Grigoriev I.V."/>
            <person name="Miller A.N."/>
            <person name="O'Donnell K."/>
            <person name="Stajich J.E."/>
            <person name="Bonito G."/>
        </authorList>
    </citation>
    <scope>NUCLEOTIDE SEQUENCE</scope>
    <source>
        <strain evidence="1">REB-010B</strain>
    </source>
</reference>